<organism evidence="1 2">
    <name type="scientific">Smallanthus sonchifolius</name>
    <dbReference type="NCBI Taxonomy" id="185202"/>
    <lineage>
        <taxon>Eukaryota</taxon>
        <taxon>Viridiplantae</taxon>
        <taxon>Streptophyta</taxon>
        <taxon>Embryophyta</taxon>
        <taxon>Tracheophyta</taxon>
        <taxon>Spermatophyta</taxon>
        <taxon>Magnoliopsida</taxon>
        <taxon>eudicotyledons</taxon>
        <taxon>Gunneridae</taxon>
        <taxon>Pentapetalae</taxon>
        <taxon>asterids</taxon>
        <taxon>campanulids</taxon>
        <taxon>Asterales</taxon>
        <taxon>Asteraceae</taxon>
        <taxon>Asteroideae</taxon>
        <taxon>Heliantheae alliance</taxon>
        <taxon>Millerieae</taxon>
        <taxon>Smallanthus</taxon>
    </lineage>
</organism>
<reference evidence="1 2" key="2">
    <citation type="journal article" date="2022" name="Mol. Ecol. Resour.">
        <title>The genomes of chicory, endive, great burdock and yacon provide insights into Asteraceae paleo-polyploidization history and plant inulin production.</title>
        <authorList>
            <person name="Fan W."/>
            <person name="Wang S."/>
            <person name="Wang H."/>
            <person name="Wang A."/>
            <person name="Jiang F."/>
            <person name="Liu H."/>
            <person name="Zhao H."/>
            <person name="Xu D."/>
            <person name="Zhang Y."/>
        </authorList>
    </citation>
    <scope>NUCLEOTIDE SEQUENCE [LARGE SCALE GENOMIC DNA]</scope>
    <source>
        <strain evidence="2">cv. Yunnan</strain>
        <tissue evidence="1">Leaves</tissue>
    </source>
</reference>
<reference evidence="2" key="1">
    <citation type="journal article" date="2022" name="Mol. Ecol. Resour.">
        <title>The genomes of chicory, endive, great burdock and yacon provide insights into Asteraceae palaeo-polyploidization history and plant inulin production.</title>
        <authorList>
            <person name="Fan W."/>
            <person name="Wang S."/>
            <person name="Wang H."/>
            <person name="Wang A."/>
            <person name="Jiang F."/>
            <person name="Liu H."/>
            <person name="Zhao H."/>
            <person name="Xu D."/>
            <person name="Zhang Y."/>
        </authorList>
    </citation>
    <scope>NUCLEOTIDE SEQUENCE [LARGE SCALE GENOMIC DNA]</scope>
    <source>
        <strain evidence="2">cv. Yunnan</strain>
    </source>
</reference>
<comment type="caution">
    <text evidence="1">The sequence shown here is derived from an EMBL/GenBank/DDBJ whole genome shotgun (WGS) entry which is preliminary data.</text>
</comment>
<name>A0ACB9FTI2_9ASTR</name>
<keyword evidence="2" id="KW-1185">Reference proteome</keyword>
<gene>
    <name evidence="1" type="ORF">L1987_48636</name>
</gene>
<evidence type="ECO:0000313" key="2">
    <source>
        <dbReference type="Proteomes" id="UP001056120"/>
    </source>
</evidence>
<sequence length="157" mass="16817">MAMKAGMGFSKIIILVGAVAFLGYTGTLMWKNGKLSDALVKGYEQNQGDGGEGDYADAIAAQITVMNGGTGVVPAAAMGAVESEQNKISFAYETADTKESMNRNDSAESHLVGVSFHLVHNILDLVLLSTDVRFCYVYKTTAYVLHCVIRMLWAPNG</sequence>
<dbReference type="EMBL" id="CM042033">
    <property type="protein sequence ID" value="KAI3774093.1"/>
    <property type="molecule type" value="Genomic_DNA"/>
</dbReference>
<accession>A0ACB9FTI2</accession>
<protein>
    <submittedName>
        <fullName evidence="1">Uncharacterized protein</fullName>
    </submittedName>
</protein>
<proteinExistence type="predicted"/>
<evidence type="ECO:0000313" key="1">
    <source>
        <dbReference type="EMBL" id="KAI3774093.1"/>
    </source>
</evidence>
<dbReference type="Proteomes" id="UP001056120">
    <property type="component" value="Linkage Group LG16"/>
</dbReference>